<dbReference type="RefSeq" id="WP_126954449.1">
    <property type="nucleotide sequence ID" value="NZ_RZGR01000016.1"/>
</dbReference>
<dbReference type="EMBL" id="RZGR01000016">
    <property type="protein sequence ID" value="RUQ85426.1"/>
    <property type="molecule type" value="Genomic_DNA"/>
</dbReference>
<organism evidence="3 4">
    <name type="scientific">Legionella septentrionalis</name>
    <dbReference type="NCBI Taxonomy" id="2498109"/>
    <lineage>
        <taxon>Bacteria</taxon>
        <taxon>Pseudomonadati</taxon>
        <taxon>Pseudomonadota</taxon>
        <taxon>Gammaproteobacteria</taxon>
        <taxon>Legionellales</taxon>
        <taxon>Legionellaceae</taxon>
        <taxon>Legionella</taxon>
    </lineage>
</organism>
<feature type="region of interest" description="Disordered" evidence="1">
    <location>
        <begin position="126"/>
        <end position="152"/>
    </location>
</feature>
<dbReference type="AlphaFoldDB" id="A0A3S0X074"/>
<keyword evidence="4" id="KW-1185">Reference proteome</keyword>
<keyword evidence="2" id="KW-1133">Transmembrane helix</keyword>
<protein>
    <submittedName>
        <fullName evidence="3">Uncharacterized protein</fullName>
    </submittedName>
</protein>
<evidence type="ECO:0000313" key="4">
    <source>
        <dbReference type="Proteomes" id="UP000288012"/>
    </source>
</evidence>
<sequence>MSVRETLNSFFWTPFQDKKDICVTLASPILIPIYSAVTTIGHSAAALAAIPVALMILAESARVAISSASDAEIRAKSLVNDALQEFQSGGTHLKMALTSLISTVLGFFIGVVYILTRTLASVNANKTQATPEENEYEYNDSESDDGLELNTP</sequence>
<comment type="caution">
    <text evidence="3">The sequence shown here is derived from an EMBL/GenBank/DDBJ whole genome shotgun (WGS) entry which is preliminary data.</text>
</comment>
<name>A0A3S0X074_9GAMM</name>
<dbReference type="Proteomes" id="UP000288012">
    <property type="component" value="Unassembled WGS sequence"/>
</dbReference>
<reference evidence="3 4" key="1">
    <citation type="submission" date="2018-12" db="EMBL/GenBank/DDBJ databases">
        <title>Legionella sp,whole genome shotgun sequence.</title>
        <authorList>
            <person name="Wu H."/>
        </authorList>
    </citation>
    <scope>NUCLEOTIDE SEQUENCE [LARGE SCALE GENOMIC DNA]</scope>
    <source>
        <strain evidence="4">km714</strain>
    </source>
</reference>
<keyword evidence="2" id="KW-0472">Membrane</keyword>
<gene>
    <name evidence="3" type="ORF">EKM59_06600</name>
</gene>
<feature type="transmembrane region" description="Helical" evidence="2">
    <location>
        <begin position="95"/>
        <end position="115"/>
    </location>
</feature>
<evidence type="ECO:0000256" key="2">
    <source>
        <dbReference type="SAM" id="Phobius"/>
    </source>
</evidence>
<proteinExistence type="predicted"/>
<keyword evidence="2" id="KW-0812">Transmembrane</keyword>
<evidence type="ECO:0000313" key="3">
    <source>
        <dbReference type="EMBL" id="RUQ85426.1"/>
    </source>
</evidence>
<accession>A0A3S0X074</accession>
<evidence type="ECO:0000256" key="1">
    <source>
        <dbReference type="SAM" id="MobiDB-lite"/>
    </source>
</evidence>
<feature type="compositionally biased region" description="Acidic residues" evidence="1">
    <location>
        <begin position="132"/>
        <end position="152"/>
    </location>
</feature>